<proteinExistence type="predicted"/>
<dbReference type="PANTHER" id="PTHR33371">
    <property type="entry name" value="INTERMEMBRANE PHOSPHOLIPID TRANSPORT SYSTEM BINDING PROTEIN MLAD-RELATED"/>
    <property type="match status" value="1"/>
</dbReference>
<dbReference type="RefSeq" id="WP_085812215.1">
    <property type="nucleotide sequence ID" value="NZ_AP023213.1"/>
</dbReference>
<dbReference type="AlphaFoldDB" id="A0A6S6M7G4"/>
<protein>
    <submittedName>
        <fullName evidence="3">ABC transporter, substrate-binding protein</fullName>
    </submittedName>
</protein>
<keyword evidence="4" id="KW-1185">Reference proteome</keyword>
<dbReference type="KEGG" id="gbn:GEOBRER4_25560"/>
<dbReference type="InterPro" id="IPR052336">
    <property type="entry name" value="MlaD_Phospholipid_Transporter"/>
</dbReference>
<dbReference type="Proteomes" id="UP000515472">
    <property type="component" value="Chromosome"/>
</dbReference>
<organism evidence="3 4">
    <name type="scientific">Citrifermentans bremense</name>
    <dbReference type="NCBI Taxonomy" id="60035"/>
    <lineage>
        <taxon>Bacteria</taxon>
        <taxon>Pseudomonadati</taxon>
        <taxon>Thermodesulfobacteriota</taxon>
        <taxon>Desulfuromonadia</taxon>
        <taxon>Geobacterales</taxon>
        <taxon>Geobacteraceae</taxon>
        <taxon>Citrifermentans</taxon>
    </lineage>
</organism>
<accession>A0A6S6M7G4</accession>
<evidence type="ECO:0000259" key="2">
    <source>
        <dbReference type="Pfam" id="PF02470"/>
    </source>
</evidence>
<gene>
    <name evidence="3" type="ORF">GEOBRER4_n2655</name>
</gene>
<feature type="transmembrane region" description="Helical" evidence="1">
    <location>
        <begin position="16"/>
        <end position="35"/>
    </location>
</feature>
<evidence type="ECO:0000313" key="3">
    <source>
        <dbReference type="EMBL" id="BCG47806.1"/>
    </source>
</evidence>
<reference evidence="3 4" key="1">
    <citation type="submission" date="2020-06" db="EMBL/GenBank/DDBJ databases">
        <title>Interaction of electrochemicaly active bacteria, Geobacter bremensis R4 on different carbon anode.</title>
        <authorList>
            <person name="Meng L."/>
            <person name="Yoshida N."/>
        </authorList>
    </citation>
    <scope>NUCLEOTIDE SEQUENCE [LARGE SCALE GENOMIC DNA]</scope>
    <source>
        <strain evidence="3 4">R4</strain>
    </source>
</reference>
<name>A0A6S6M7G4_9BACT</name>
<keyword evidence="1" id="KW-0472">Membrane</keyword>
<keyword evidence="1" id="KW-0812">Transmembrane</keyword>
<keyword evidence="1" id="KW-1133">Transmembrane helix</keyword>
<evidence type="ECO:0000256" key="1">
    <source>
        <dbReference type="SAM" id="Phobius"/>
    </source>
</evidence>
<evidence type="ECO:0000313" key="4">
    <source>
        <dbReference type="Proteomes" id="UP000515472"/>
    </source>
</evidence>
<dbReference type="EMBL" id="AP023213">
    <property type="protein sequence ID" value="BCG47806.1"/>
    <property type="molecule type" value="Genomic_DNA"/>
</dbReference>
<dbReference type="Pfam" id="PF02470">
    <property type="entry name" value="MlaD"/>
    <property type="match status" value="1"/>
</dbReference>
<dbReference type="PANTHER" id="PTHR33371:SF4">
    <property type="entry name" value="INTERMEMBRANE PHOSPHOLIPID TRANSPORT SYSTEM BINDING PROTEIN MLAD"/>
    <property type="match status" value="1"/>
</dbReference>
<sequence>MVKVEDPRFKHLKKKVAIFAAVALAVVAVVILLIGKENDLFTKKYHLRFTVEKGTGFTRGMPVKLSGFRIGRVKSISLNEEARVDIVLLIDQKYQKWIRRDSTAKLVKEGLVGDAIIEVSVGKQSQAPLQENDTLAFVKTKALDELADELAEKVKPVLGEVGEIISYLNDPNGDIKQSMKNFNQLAQNLEGTRQRADLLVQHADREVGAVSGKLSTVLDGASDSVQKANASFVMVEQKLPGLLTSAEGSLKNMEKVSADLKLAEETMLPKVPPLLQKSEDALQETGSVLRAVQGVWPISRYVDAPKEKQFVPGDSHD</sequence>
<dbReference type="InterPro" id="IPR003399">
    <property type="entry name" value="Mce/MlaD"/>
</dbReference>
<feature type="domain" description="Mce/MlaD" evidence="2">
    <location>
        <begin position="44"/>
        <end position="121"/>
    </location>
</feature>